<dbReference type="Proteomes" id="UP000185557">
    <property type="component" value="Unassembled WGS sequence"/>
</dbReference>
<proteinExistence type="predicted"/>
<dbReference type="AlphaFoldDB" id="A0A1U7J712"/>
<protein>
    <submittedName>
        <fullName evidence="1">Uncharacterized protein</fullName>
    </submittedName>
</protein>
<dbReference type="RefSeq" id="WP_073608206.1">
    <property type="nucleotide sequence ID" value="NZ_MRCG01000005.1"/>
</dbReference>
<comment type="caution">
    <text evidence="1">The sequence shown here is derived from an EMBL/GenBank/DDBJ whole genome shotgun (WGS) entry which is preliminary data.</text>
</comment>
<sequence>MDDWSKQLFDAFGNAVQDFTQQVSEDAERWLDNLVEQIASASDALVQTTDQWAEQVQEAIDPEIDRIAVEFNHVVEPLRVTVNAEIDYVADELSEILGPLLAGLSGIDQWFEEVSGPFNSTVEPLLQNYPACVGCRNFCGQSYGGNTLVCAMHPYGPEEERQCPDWESVWPEPKDQ</sequence>
<dbReference type="OrthoDB" id="511993at2"/>
<evidence type="ECO:0000313" key="1">
    <source>
        <dbReference type="EMBL" id="OKH48795.1"/>
    </source>
</evidence>
<evidence type="ECO:0000313" key="2">
    <source>
        <dbReference type="Proteomes" id="UP000185557"/>
    </source>
</evidence>
<keyword evidence="2" id="KW-1185">Reference proteome</keyword>
<name>A0A1U7J712_9CYAN</name>
<accession>A0A1U7J712</accession>
<dbReference type="Gene3D" id="1.20.120.20">
    <property type="entry name" value="Apolipoprotein"/>
    <property type="match status" value="1"/>
</dbReference>
<dbReference type="EMBL" id="MRCG01000005">
    <property type="protein sequence ID" value="OKH48795.1"/>
    <property type="molecule type" value="Genomic_DNA"/>
</dbReference>
<organism evidence="1 2">
    <name type="scientific">Phormidium tenue NIES-30</name>
    <dbReference type="NCBI Taxonomy" id="549789"/>
    <lineage>
        <taxon>Bacteria</taxon>
        <taxon>Bacillati</taxon>
        <taxon>Cyanobacteriota</taxon>
        <taxon>Cyanophyceae</taxon>
        <taxon>Oscillatoriophycideae</taxon>
        <taxon>Oscillatoriales</taxon>
        <taxon>Oscillatoriaceae</taxon>
        <taxon>Phormidium</taxon>
    </lineage>
</organism>
<reference evidence="1 2" key="1">
    <citation type="submission" date="2016-11" db="EMBL/GenBank/DDBJ databases">
        <title>Draft Genome Sequences of Nine Cyanobacterial Strains from Diverse Habitats.</title>
        <authorList>
            <person name="Zhu T."/>
            <person name="Hou S."/>
            <person name="Lu X."/>
            <person name="Hess W.R."/>
        </authorList>
    </citation>
    <scope>NUCLEOTIDE SEQUENCE [LARGE SCALE GENOMIC DNA]</scope>
    <source>
        <strain evidence="1 2">NIES-30</strain>
    </source>
</reference>
<dbReference type="SUPFAM" id="SSF58113">
    <property type="entry name" value="Apolipoprotein A-I"/>
    <property type="match status" value="1"/>
</dbReference>
<dbReference type="STRING" id="549789.NIES30_09710"/>
<gene>
    <name evidence="1" type="ORF">NIES30_09710</name>
</gene>